<gene>
    <name evidence="2" type="ORF">NP493_21g10023</name>
</gene>
<feature type="compositionally biased region" description="Polar residues" evidence="1">
    <location>
        <begin position="177"/>
        <end position="195"/>
    </location>
</feature>
<name>A0AAD9UKS1_RIDPI</name>
<dbReference type="Proteomes" id="UP001209878">
    <property type="component" value="Unassembled WGS sequence"/>
</dbReference>
<reference evidence="2" key="1">
    <citation type="journal article" date="2023" name="Mol. Biol. Evol.">
        <title>Third-Generation Sequencing Reveals the Adaptive Role of the Epigenome in Three Deep-Sea Polychaetes.</title>
        <authorList>
            <person name="Perez M."/>
            <person name="Aroh O."/>
            <person name="Sun Y."/>
            <person name="Lan Y."/>
            <person name="Juniper S.K."/>
            <person name="Young C.R."/>
            <person name="Angers B."/>
            <person name="Qian P.Y."/>
        </authorList>
    </citation>
    <scope>NUCLEOTIDE SEQUENCE</scope>
    <source>
        <tissue evidence="2">Vestimentum</tissue>
    </source>
</reference>
<comment type="caution">
    <text evidence="2">The sequence shown here is derived from an EMBL/GenBank/DDBJ whole genome shotgun (WGS) entry which is preliminary data.</text>
</comment>
<feature type="compositionally biased region" description="Basic and acidic residues" evidence="1">
    <location>
        <begin position="213"/>
        <end position="229"/>
    </location>
</feature>
<accession>A0AAD9UKS1</accession>
<organism evidence="2 3">
    <name type="scientific">Ridgeia piscesae</name>
    <name type="common">Tubeworm</name>
    <dbReference type="NCBI Taxonomy" id="27915"/>
    <lineage>
        <taxon>Eukaryota</taxon>
        <taxon>Metazoa</taxon>
        <taxon>Spiralia</taxon>
        <taxon>Lophotrochozoa</taxon>
        <taxon>Annelida</taxon>
        <taxon>Polychaeta</taxon>
        <taxon>Sedentaria</taxon>
        <taxon>Canalipalpata</taxon>
        <taxon>Sabellida</taxon>
        <taxon>Siboglinidae</taxon>
        <taxon>Ridgeia</taxon>
    </lineage>
</organism>
<proteinExistence type="predicted"/>
<keyword evidence="3" id="KW-1185">Reference proteome</keyword>
<feature type="region of interest" description="Disordered" evidence="1">
    <location>
        <begin position="177"/>
        <end position="249"/>
    </location>
</feature>
<dbReference type="EMBL" id="JAODUO010000021">
    <property type="protein sequence ID" value="KAK2192895.1"/>
    <property type="molecule type" value="Genomic_DNA"/>
</dbReference>
<evidence type="ECO:0000256" key="1">
    <source>
        <dbReference type="SAM" id="MobiDB-lite"/>
    </source>
</evidence>
<sequence length="315" mass="34759">MSVLCLQEAVLVANHATVCGLYPEQPKPATTGCTIRLWTCMSQQEMYLVTYAYLQELKQKVHNSKLIHGAVSNMHIVLERLPDEPRYENVFGTITGTVKVHQHRVEQMAQKDFDPPLSGAWLHSNDFKLDATRLEAYLTYTRSGTMNTKAPSFSPSGLSVNRPSHEINHGYNASQFRRSALSPSGSPVKQPTPVGSVTRGYGGLLHVTQPRQRLGDVSHPRDGSETDNRSHRRTTHWSQPTPSPSPSLPSVLPLVTDFSVPPPAVVPARQLSTQGGATKRAQTAAFRHGGRLDTKRTPAGAVRECDNTHTVHRHE</sequence>
<evidence type="ECO:0000313" key="3">
    <source>
        <dbReference type="Proteomes" id="UP001209878"/>
    </source>
</evidence>
<protein>
    <submittedName>
        <fullName evidence="2">Uncharacterized protein</fullName>
    </submittedName>
</protein>
<evidence type="ECO:0000313" key="2">
    <source>
        <dbReference type="EMBL" id="KAK2192895.1"/>
    </source>
</evidence>
<dbReference type="AlphaFoldDB" id="A0AAD9UKS1"/>